<dbReference type="PROSITE" id="PS50011">
    <property type="entry name" value="PROTEIN_KINASE_DOM"/>
    <property type="match status" value="1"/>
</dbReference>
<evidence type="ECO:0000256" key="1">
    <source>
        <dbReference type="ARBA" id="ARBA00022527"/>
    </source>
</evidence>
<dbReference type="InterPro" id="IPR008266">
    <property type="entry name" value="Tyr_kinase_AS"/>
</dbReference>
<sequence>MLNNCDELHILRLPKIVNTFAKDEFLQLSMKVSKINEYGNKHTRYFVLTNKKILLLNKSTIRRKVLLSFIIGITISSKSFEFILHFKNEYDDDDLRLQTESRSRLIEFIVKTYALEFHIPLASYQVQDLNLKKYVVYKQDRHKHICKLPNVKANFLNYKPILEEQENFLKMQQIYQQDTESKLLFGEFLLQLKDFELKKILCEGSISQIVQILNSKTHTYHIMKCIKKEDHSQLNLNEFVTFKKYSLHPFLIPLEYCFETFDRYYFIMPQAKCDLYKKLDELKKFDQKQLLFIAQELVVALGDLHNKQIIHGDLTLENILLDQSYHIALCDFGYLRRALKRKDEFYGVAEYTPPETIQNKDYQYYSDYWQLGIILYEMAYGHPPFIDYDQNLTFDYILNCQLEFPIQIEVDPLLKDLLSKLLCKEPTKRIGYQMGISEIQDHEYFKNTNWKQVYDRQLQPPEFEKKLKLF</sequence>
<evidence type="ECO:0000313" key="7">
    <source>
        <dbReference type="EMBL" id="CAD8110419.1"/>
    </source>
</evidence>
<comment type="caution">
    <text evidence="7">The sequence shown here is derived from an EMBL/GenBank/DDBJ whole genome shotgun (WGS) entry which is preliminary data.</text>
</comment>
<dbReference type="Proteomes" id="UP000688137">
    <property type="component" value="Unassembled WGS sequence"/>
</dbReference>
<keyword evidence="3" id="KW-0547">Nucleotide-binding</keyword>
<keyword evidence="5" id="KW-0067">ATP-binding</keyword>
<dbReference type="AlphaFoldDB" id="A0A8S1Q453"/>
<protein>
    <recommendedName>
        <fullName evidence="6">Protein kinase domain-containing protein</fullName>
    </recommendedName>
</protein>
<accession>A0A8S1Q453</accession>
<gene>
    <name evidence="7" type="ORF">PPRIM_AZ9-3.1.T1440039</name>
</gene>
<evidence type="ECO:0000256" key="2">
    <source>
        <dbReference type="ARBA" id="ARBA00022679"/>
    </source>
</evidence>
<keyword evidence="4" id="KW-0418">Kinase</keyword>
<feature type="domain" description="Protein kinase" evidence="6">
    <location>
        <begin position="195"/>
        <end position="445"/>
    </location>
</feature>
<evidence type="ECO:0000256" key="4">
    <source>
        <dbReference type="ARBA" id="ARBA00022777"/>
    </source>
</evidence>
<dbReference type="PROSITE" id="PS00109">
    <property type="entry name" value="PROTEIN_KINASE_TYR"/>
    <property type="match status" value="1"/>
</dbReference>
<dbReference type="GO" id="GO:0005524">
    <property type="term" value="F:ATP binding"/>
    <property type="evidence" value="ECO:0007669"/>
    <property type="project" value="UniProtKB-KW"/>
</dbReference>
<reference evidence="7" key="1">
    <citation type="submission" date="2021-01" db="EMBL/GenBank/DDBJ databases">
        <authorList>
            <consortium name="Genoscope - CEA"/>
            <person name="William W."/>
        </authorList>
    </citation>
    <scope>NUCLEOTIDE SEQUENCE</scope>
</reference>
<dbReference type="OMA" id="CEGSISQ"/>
<evidence type="ECO:0000256" key="5">
    <source>
        <dbReference type="ARBA" id="ARBA00022840"/>
    </source>
</evidence>
<evidence type="ECO:0000256" key="3">
    <source>
        <dbReference type="ARBA" id="ARBA00022741"/>
    </source>
</evidence>
<organism evidence="7 8">
    <name type="scientific">Paramecium primaurelia</name>
    <dbReference type="NCBI Taxonomy" id="5886"/>
    <lineage>
        <taxon>Eukaryota</taxon>
        <taxon>Sar</taxon>
        <taxon>Alveolata</taxon>
        <taxon>Ciliophora</taxon>
        <taxon>Intramacronucleata</taxon>
        <taxon>Oligohymenophorea</taxon>
        <taxon>Peniculida</taxon>
        <taxon>Parameciidae</taxon>
        <taxon>Paramecium</taxon>
    </lineage>
</organism>
<keyword evidence="8" id="KW-1185">Reference proteome</keyword>
<dbReference type="InterPro" id="IPR000719">
    <property type="entry name" value="Prot_kinase_dom"/>
</dbReference>
<evidence type="ECO:0000313" key="8">
    <source>
        <dbReference type="Proteomes" id="UP000688137"/>
    </source>
</evidence>
<dbReference type="EMBL" id="CAJJDM010000148">
    <property type="protein sequence ID" value="CAD8110419.1"/>
    <property type="molecule type" value="Genomic_DNA"/>
</dbReference>
<keyword evidence="1" id="KW-0723">Serine/threonine-protein kinase</keyword>
<keyword evidence="2" id="KW-0808">Transferase</keyword>
<proteinExistence type="predicted"/>
<dbReference type="Pfam" id="PF00069">
    <property type="entry name" value="Pkinase"/>
    <property type="match status" value="1"/>
</dbReference>
<evidence type="ECO:0000259" key="6">
    <source>
        <dbReference type="PROSITE" id="PS50011"/>
    </source>
</evidence>
<name>A0A8S1Q453_PARPR</name>
<dbReference type="PANTHER" id="PTHR24351">
    <property type="entry name" value="RIBOSOMAL PROTEIN S6 KINASE"/>
    <property type="match status" value="1"/>
</dbReference>
<dbReference type="GO" id="GO:0004674">
    <property type="term" value="F:protein serine/threonine kinase activity"/>
    <property type="evidence" value="ECO:0007669"/>
    <property type="project" value="UniProtKB-KW"/>
</dbReference>